<evidence type="ECO:0000256" key="2">
    <source>
        <dbReference type="ARBA" id="ARBA00023037"/>
    </source>
</evidence>
<feature type="non-terminal residue" evidence="7">
    <location>
        <position position="1"/>
    </location>
</feature>
<dbReference type="AlphaFoldDB" id="A0A7K6JG17"/>
<dbReference type="Pfam" id="PF20805">
    <property type="entry name" value="Integrin_A_Ig_2"/>
    <property type="match status" value="1"/>
</dbReference>
<dbReference type="InterPro" id="IPR032695">
    <property type="entry name" value="Integrin_dom_sf"/>
</dbReference>
<evidence type="ECO:0000313" key="8">
    <source>
        <dbReference type="Proteomes" id="UP000574967"/>
    </source>
</evidence>
<evidence type="ECO:0000313" key="7">
    <source>
        <dbReference type="EMBL" id="NWV99275.1"/>
    </source>
</evidence>
<protein>
    <submittedName>
        <fullName evidence="7">ITA10 protein</fullName>
    </submittedName>
</protein>
<evidence type="ECO:0000259" key="6">
    <source>
        <dbReference type="Pfam" id="PF20806"/>
    </source>
</evidence>
<dbReference type="PANTHER" id="PTHR23220">
    <property type="entry name" value="INTEGRIN ALPHA"/>
    <property type="match status" value="1"/>
</dbReference>
<feature type="non-terminal residue" evidence="7">
    <location>
        <position position="223"/>
    </location>
</feature>
<dbReference type="GO" id="GO:0009897">
    <property type="term" value="C:external side of plasma membrane"/>
    <property type="evidence" value="ECO:0007669"/>
    <property type="project" value="TreeGrafter"/>
</dbReference>
<comment type="caution">
    <text evidence="7">The sequence shown here is derived from an EMBL/GenBank/DDBJ whole genome shotgun (WGS) entry which is preliminary data.</text>
</comment>
<evidence type="ECO:0000259" key="5">
    <source>
        <dbReference type="Pfam" id="PF20805"/>
    </source>
</evidence>
<feature type="domain" description="Integrin alpha second immunoglobulin-like" evidence="5">
    <location>
        <begin position="44"/>
        <end position="88"/>
    </location>
</feature>
<accession>A0A7K6JG17</accession>
<evidence type="ECO:0000256" key="1">
    <source>
        <dbReference type="ARBA" id="ARBA00004479"/>
    </source>
</evidence>
<dbReference type="GO" id="GO:0005178">
    <property type="term" value="F:integrin binding"/>
    <property type="evidence" value="ECO:0007669"/>
    <property type="project" value="TreeGrafter"/>
</dbReference>
<dbReference type="PANTHER" id="PTHR23220:SF26">
    <property type="entry name" value="INTEGRIN ALPHA-10"/>
    <property type="match status" value="1"/>
</dbReference>
<evidence type="ECO:0000256" key="4">
    <source>
        <dbReference type="ARBA" id="ARBA00023180"/>
    </source>
</evidence>
<dbReference type="SUPFAM" id="SSF69179">
    <property type="entry name" value="Integrin domains"/>
    <property type="match status" value="2"/>
</dbReference>
<dbReference type="EMBL" id="VZRQ01009935">
    <property type="protein sequence ID" value="NWV99275.1"/>
    <property type="molecule type" value="Genomic_DNA"/>
</dbReference>
<organism evidence="7 8">
    <name type="scientific">Machaerirhynchus nigripectus</name>
    <dbReference type="NCBI Taxonomy" id="1160894"/>
    <lineage>
        <taxon>Eukaryota</taxon>
        <taxon>Metazoa</taxon>
        <taxon>Chordata</taxon>
        <taxon>Craniata</taxon>
        <taxon>Vertebrata</taxon>
        <taxon>Euteleostomi</taxon>
        <taxon>Archelosauria</taxon>
        <taxon>Archosauria</taxon>
        <taxon>Dinosauria</taxon>
        <taxon>Saurischia</taxon>
        <taxon>Theropoda</taxon>
        <taxon>Coelurosauria</taxon>
        <taxon>Aves</taxon>
        <taxon>Neognathae</taxon>
        <taxon>Neoaves</taxon>
        <taxon>Telluraves</taxon>
        <taxon>Australaves</taxon>
        <taxon>Passeriformes</taxon>
        <taxon>Corvoidea</taxon>
        <taxon>Dicruridae</taxon>
        <taxon>Machaerirhynchus</taxon>
    </lineage>
</organism>
<dbReference type="GO" id="GO:0033627">
    <property type="term" value="P:cell adhesion mediated by integrin"/>
    <property type="evidence" value="ECO:0007669"/>
    <property type="project" value="TreeGrafter"/>
</dbReference>
<feature type="domain" description="Integrin alpha third immunoglobulin-like" evidence="6">
    <location>
        <begin position="151"/>
        <end position="207"/>
    </location>
</feature>
<gene>
    <name evidence="7" type="primary">Itga10_1</name>
    <name evidence="7" type="ORF">MACNIG_R15834</name>
</gene>
<dbReference type="Gene3D" id="2.60.40.1530">
    <property type="entry name" value="ntegrin, alpha v. Chain A, domain 4"/>
    <property type="match status" value="1"/>
</dbReference>
<sequence length="223" mass="24703">DLVLRATTDIVGSRYPQCPPSVLVVSLGSQEPPVTPLVSRQSPHILRKGRRRMLVQVELENQEENAYNASLWLHLPGNLHFSSLVLQVQNFGCYPIQNVTLHMALPALGHRHATILSVTRVLADNATCVLQPLPEGTQVVPVPPEDLLHMDRLDCSNTWCQELSCRLGRLERGGGVSVQLLRTLHDRFFSGVKFRSVRIVSSVWLGVAGGVLVLDEGAQRREV</sequence>
<keyword evidence="2" id="KW-0401">Integrin</keyword>
<dbReference type="GO" id="GO:0098609">
    <property type="term" value="P:cell-cell adhesion"/>
    <property type="evidence" value="ECO:0007669"/>
    <property type="project" value="TreeGrafter"/>
</dbReference>
<proteinExistence type="predicted"/>
<keyword evidence="8" id="KW-1185">Reference proteome</keyword>
<dbReference type="GO" id="GO:0007160">
    <property type="term" value="P:cell-matrix adhesion"/>
    <property type="evidence" value="ECO:0007669"/>
    <property type="project" value="TreeGrafter"/>
</dbReference>
<reference evidence="7 8" key="1">
    <citation type="submission" date="2019-09" db="EMBL/GenBank/DDBJ databases">
        <title>Bird 10,000 Genomes (B10K) Project - Family phase.</title>
        <authorList>
            <person name="Zhang G."/>
        </authorList>
    </citation>
    <scope>NUCLEOTIDE SEQUENCE [LARGE SCALE GENOMIC DNA]</scope>
    <source>
        <strain evidence="7">B10K-DU-029-43</strain>
        <tissue evidence="7">Heart</tissue>
    </source>
</reference>
<keyword evidence="3" id="KW-0472">Membrane</keyword>
<dbReference type="InterPro" id="IPR048286">
    <property type="entry name" value="Integrin_alpha_Ig-like_3"/>
</dbReference>
<dbReference type="GO" id="GO:0008305">
    <property type="term" value="C:integrin complex"/>
    <property type="evidence" value="ECO:0007669"/>
    <property type="project" value="TreeGrafter"/>
</dbReference>
<keyword evidence="4" id="KW-0325">Glycoprotein</keyword>
<dbReference type="GO" id="GO:0007229">
    <property type="term" value="P:integrin-mediated signaling pathway"/>
    <property type="evidence" value="ECO:0007669"/>
    <property type="project" value="UniProtKB-KW"/>
</dbReference>
<dbReference type="Pfam" id="PF20806">
    <property type="entry name" value="Integrin_A_Ig_3"/>
    <property type="match status" value="1"/>
</dbReference>
<name>A0A7K6JG17_9CORV</name>
<dbReference type="InterPro" id="IPR048285">
    <property type="entry name" value="Integrin_alpha_Ig-like_2"/>
</dbReference>
<comment type="subcellular location">
    <subcellularLocation>
        <location evidence="1">Membrane</location>
        <topology evidence="1">Single-pass type I membrane protein</topology>
    </subcellularLocation>
</comment>
<evidence type="ECO:0000256" key="3">
    <source>
        <dbReference type="ARBA" id="ARBA00023136"/>
    </source>
</evidence>
<dbReference type="Proteomes" id="UP000574967">
    <property type="component" value="Unassembled WGS sequence"/>
</dbReference>